<dbReference type="OrthoDB" id="2449942at2"/>
<dbReference type="RefSeq" id="WP_039635178.1">
    <property type="nucleotide sequence ID" value="NZ_AYSO01000019.1"/>
</dbReference>
<name>A0A0C1UDG6_9CLOT</name>
<accession>A0A0C1UDG6</accession>
<evidence type="ECO:0000313" key="3">
    <source>
        <dbReference type="Proteomes" id="UP000031366"/>
    </source>
</evidence>
<dbReference type="AlphaFoldDB" id="A0A0C1UDG6"/>
<dbReference type="Proteomes" id="UP000031366">
    <property type="component" value="Unassembled WGS sequence"/>
</dbReference>
<dbReference type="SUPFAM" id="SSF88659">
    <property type="entry name" value="Sigma3 and sigma4 domains of RNA polymerase sigma factors"/>
    <property type="match status" value="1"/>
</dbReference>
<evidence type="ECO:0000259" key="1">
    <source>
        <dbReference type="Pfam" id="PF08281"/>
    </source>
</evidence>
<keyword evidence="3" id="KW-1185">Reference proteome</keyword>
<evidence type="ECO:0000313" key="2">
    <source>
        <dbReference type="EMBL" id="KIE45465.1"/>
    </source>
</evidence>
<protein>
    <submittedName>
        <fullName evidence="2">Sigma-70, region 4 family protein</fullName>
    </submittedName>
</protein>
<dbReference type="STRING" id="29341.RSJ17_21180"/>
<dbReference type="Pfam" id="PF08281">
    <property type="entry name" value="Sigma70_r4_2"/>
    <property type="match status" value="1"/>
</dbReference>
<dbReference type="GO" id="GO:0016987">
    <property type="term" value="F:sigma factor activity"/>
    <property type="evidence" value="ECO:0007669"/>
    <property type="project" value="InterPro"/>
</dbReference>
<dbReference type="GO" id="GO:0006352">
    <property type="term" value="P:DNA-templated transcription initiation"/>
    <property type="evidence" value="ECO:0007669"/>
    <property type="project" value="InterPro"/>
</dbReference>
<reference evidence="2 3" key="1">
    <citation type="journal article" date="2015" name="Infect. Genet. Evol.">
        <title>Genomic sequences of six botulinum neurotoxin-producing strains representing three clostridial species illustrate the mobility and diversity of botulinum neurotoxin genes.</title>
        <authorList>
            <person name="Smith T.J."/>
            <person name="Hill K.K."/>
            <person name="Xie G."/>
            <person name="Foley B.T."/>
            <person name="Williamson C.H."/>
            <person name="Foster J.T."/>
            <person name="Johnson S.L."/>
            <person name="Chertkov O."/>
            <person name="Teshima H."/>
            <person name="Gibbons H.S."/>
            <person name="Johnsky L.A."/>
            <person name="Karavis M.A."/>
            <person name="Smith L.A."/>
        </authorList>
    </citation>
    <scope>NUCLEOTIDE SEQUENCE [LARGE SCALE GENOMIC DNA]</scope>
    <source>
        <strain evidence="2 3">CDC 2741</strain>
    </source>
</reference>
<dbReference type="EMBL" id="AYSO01000019">
    <property type="protein sequence ID" value="KIE45465.1"/>
    <property type="molecule type" value="Genomic_DNA"/>
</dbReference>
<comment type="caution">
    <text evidence="2">The sequence shown here is derived from an EMBL/GenBank/DDBJ whole genome shotgun (WGS) entry which is preliminary data.</text>
</comment>
<dbReference type="GO" id="GO:0003677">
    <property type="term" value="F:DNA binding"/>
    <property type="evidence" value="ECO:0007669"/>
    <property type="project" value="InterPro"/>
</dbReference>
<dbReference type="Gene3D" id="1.10.10.10">
    <property type="entry name" value="Winged helix-like DNA-binding domain superfamily/Winged helix DNA-binding domain"/>
    <property type="match status" value="1"/>
</dbReference>
<organism evidence="2 3">
    <name type="scientific">Clostridium argentinense CDC 2741</name>
    <dbReference type="NCBI Taxonomy" id="1418104"/>
    <lineage>
        <taxon>Bacteria</taxon>
        <taxon>Bacillati</taxon>
        <taxon>Bacillota</taxon>
        <taxon>Clostridia</taxon>
        <taxon>Eubacteriales</taxon>
        <taxon>Clostridiaceae</taxon>
        <taxon>Clostridium</taxon>
    </lineage>
</organism>
<dbReference type="InterPro" id="IPR013249">
    <property type="entry name" value="RNA_pol_sigma70_r4_t2"/>
</dbReference>
<sequence length="177" mass="20788">MNNNLYELLRKGKNRDSKCILEIINKFNPLIRKYSNLLSYDDAEQDLIVSLIEIVYKLPLSTISNKSPDKYIVSYIHFSLKNKYIYLSKKQSLLLKQNDELNLTICEDPIMPYDLYNSIFIKDLLSQVTELQKNILILKFIQNYSETEISNILDISRQSVNRAKNRALVTLRRYLSA</sequence>
<dbReference type="InterPro" id="IPR013324">
    <property type="entry name" value="RNA_pol_sigma_r3/r4-like"/>
</dbReference>
<feature type="domain" description="RNA polymerase sigma factor 70 region 4 type 2" evidence="1">
    <location>
        <begin position="122"/>
        <end position="171"/>
    </location>
</feature>
<proteinExistence type="predicted"/>
<gene>
    <name evidence="2" type="ORF">U732_2616</name>
</gene>
<dbReference type="InterPro" id="IPR036388">
    <property type="entry name" value="WH-like_DNA-bd_sf"/>
</dbReference>
<dbReference type="CDD" id="cd06171">
    <property type="entry name" value="Sigma70_r4"/>
    <property type="match status" value="1"/>
</dbReference>